<keyword evidence="2" id="KW-1185">Reference proteome</keyword>
<organism evidence="1 2">
    <name type="scientific">Nitratireductor thuwali</name>
    <dbReference type="NCBI Taxonomy" id="2267699"/>
    <lineage>
        <taxon>Bacteria</taxon>
        <taxon>Pseudomonadati</taxon>
        <taxon>Pseudomonadota</taxon>
        <taxon>Alphaproteobacteria</taxon>
        <taxon>Hyphomicrobiales</taxon>
        <taxon>Phyllobacteriaceae</taxon>
        <taxon>Nitratireductor</taxon>
    </lineage>
</organism>
<proteinExistence type="predicted"/>
<evidence type="ECO:0000313" key="1">
    <source>
        <dbReference type="EMBL" id="UUP17657.1"/>
    </source>
</evidence>
<dbReference type="RefSeq" id="WP_338529966.1">
    <property type="nucleotide sequence ID" value="NZ_CP030941.1"/>
</dbReference>
<sequence length="164" mass="17581">MDATATHAPGMGGKTAWRGLPILIALLILVGPVTDLPGFAQGLDREEAIDAIVGSDVKTAETGKEAQVDRVVTAVENAMESTQEVRKAFSLDTLEIVFVPELAGRVKEAVSEHDEEIEALRDAIEGSAMFYHAVDSRSIMLSDIIAVEFADDNTVTIFVHGKES</sequence>
<dbReference type="EMBL" id="CP030941">
    <property type="protein sequence ID" value="UUP17657.1"/>
    <property type="molecule type" value="Genomic_DNA"/>
</dbReference>
<gene>
    <name evidence="1" type="ORF">NTH_02127</name>
</gene>
<accession>A0ABY5MJS1</accession>
<dbReference type="Proteomes" id="UP001342418">
    <property type="component" value="Chromosome"/>
</dbReference>
<evidence type="ECO:0000313" key="2">
    <source>
        <dbReference type="Proteomes" id="UP001342418"/>
    </source>
</evidence>
<protein>
    <submittedName>
        <fullName evidence="1">Uncharacterized protein</fullName>
    </submittedName>
</protein>
<reference evidence="1 2" key="1">
    <citation type="submission" date="2018-07" db="EMBL/GenBank/DDBJ databases">
        <title>Genome sequence of Nitratireductor thuwali#1536.</title>
        <authorList>
            <person name="Michoud G."/>
            <person name="Merlino G."/>
            <person name="Sefrji F.O."/>
            <person name="Daffonchio D."/>
        </authorList>
    </citation>
    <scope>NUCLEOTIDE SEQUENCE [LARGE SCALE GENOMIC DNA]</scope>
    <source>
        <strain evidence="2">Nit1536</strain>
    </source>
</reference>
<name>A0ABY5MJS1_9HYPH</name>